<evidence type="ECO:0000313" key="1">
    <source>
        <dbReference type="EMBL" id="KAJ4961596.1"/>
    </source>
</evidence>
<gene>
    <name evidence="1" type="ORF">NE237_021506</name>
</gene>
<protein>
    <submittedName>
        <fullName evidence="1">Uncharacterized protein</fullName>
    </submittedName>
</protein>
<proteinExistence type="predicted"/>
<evidence type="ECO:0000313" key="2">
    <source>
        <dbReference type="Proteomes" id="UP001141806"/>
    </source>
</evidence>
<comment type="caution">
    <text evidence="1">The sequence shown here is derived from an EMBL/GenBank/DDBJ whole genome shotgun (WGS) entry which is preliminary data.</text>
</comment>
<dbReference type="EMBL" id="JAMYWD010000009">
    <property type="protein sequence ID" value="KAJ4961596.1"/>
    <property type="molecule type" value="Genomic_DNA"/>
</dbReference>
<accession>A0A9Q0H7Y2</accession>
<name>A0A9Q0H7Y2_9MAGN</name>
<keyword evidence="2" id="KW-1185">Reference proteome</keyword>
<sequence>MASKDQKHGMAFSHPSLHIINEKPDRKQGFVSSLLRGGKVSWVASPGSSIDHTRTSIFVGLGEETQGYDRVDEPKTVENSGDSVNDGQLERLELNERLVACREEFLTFELL</sequence>
<dbReference type="AlphaFoldDB" id="A0A9Q0H7Y2"/>
<reference evidence="1" key="1">
    <citation type="journal article" date="2023" name="Plant J.">
        <title>The genome of the king protea, Protea cynaroides.</title>
        <authorList>
            <person name="Chang J."/>
            <person name="Duong T.A."/>
            <person name="Schoeman C."/>
            <person name="Ma X."/>
            <person name="Roodt D."/>
            <person name="Barker N."/>
            <person name="Li Z."/>
            <person name="Van de Peer Y."/>
            <person name="Mizrachi E."/>
        </authorList>
    </citation>
    <scope>NUCLEOTIDE SEQUENCE</scope>
    <source>
        <tissue evidence="1">Young leaves</tissue>
    </source>
</reference>
<organism evidence="1 2">
    <name type="scientific">Protea cynaroides</name>
    <dbReference type="NCBI Taxonomy" id="273540"/>
    <lineage>
        <taxon>Eukaryota</taxon>
        <taxon>Viridiplantae</taxon>
        <taxon>Streptophyta</taxon>
        <taxon>Embryophyta</taxon>
        <taxon>Tracheophyta</taxon>
        <taxon>Spermatophyta</taxon>
        <taxon>Magnoliopsida</taxon>
        <taxon>Proteales</taxon>
        <taxon>Proteaceae</taxon>
        <taxon>Protea</taxon>
    </lineage>
</organism>
<dbReference type="Proteomes" id="UP001141806">
    <property type="component" value="Unassembled WGS sequence"/>
</dbReference>